<dbReference type="PANTHER" id="PTHR46268">
    <property type="entry name" value="STRESS RESPONSE PROTEIN NHAX"/>
    <property type="match status" value="1"/>
</dbReference>
<dbReference type="OrthoDB" id="9788959at2"/>
<dbReference type="InterPro" id="IPR006016">
    <property type="entry name" value="UspA"/>
</dbReference>
<dbReference type="SUPFAM" id="SSF52402">
    <property type="entry name" value="Adenine nucleotide alpha hydrolases-like"/>
    <property type="match status" value="1"/>
</dbReference>
<evidence type="ECO:0000313" key="3">
    <source>
        <dbReference type="EMBL" id="QEH33781.1"/>
    </source>
</evidence>
<dbReference type="Gene3D" id="3.40.50.620">
    <property type="entry name" value="HUPs"/>
    <property type="match status" value="1"/>
</dbReference>
<dbReference type="InterPro" id="IPR014729">
    <property type="entry name" value="Rossmann-like_a/b/a_fold"/>
</dbReference>
<dbReference type="RefSeq" id="WP_148593787.1">
    <property type="nucleotide sequence ID" value="NZ_CP042997.1"/>
</dbReference>
<dbReference type="CDD" id="cd00293">
    <property type="entry name" value="USP-like"/>
    <property type="match status" value="1"/>
</dbReference>
<evidence type="ECO:0000256" key="1">
    <source>
        <dbReference type="ARBA" id="ARBA00008791"/>
    </source>
</evidence>
<feature type="domain" description="UspA" evidence="2">
    <location>
        <begin position="4"/>
        <end position="146"/>
    </location>
</feature>
<evidence type="ECO:0000313" key="4">
    <source>
        <dbReference type="Proteomes" id="UP000324233"/>
    </source>
</evidence>
<dbReference type="AlphaFoldDB" id="A0A5B9W0G1"/>
<gene>
    <name evidence="3" type="ORF">OJF2_23100</name>
</gene>
<comment type="similarity">
    <text evidence="1">Belongs to the universal stress protein A family.</text>
</comment>
<name>A0A5B9W0G1_9BACT</name>
<reference evidence="3 4" key="1">
    <citation type="submission" date="2019-08" db="EMBL/GenBank/DDBJ databases">
        <title>Deep-cultivation of Planctomycetes and their phenomic and genomic characterization uncovers novel biology.</title>
        <authorList>
            <person name="Wiegand S."/>
            <person name="Jogler M."/>
            <person name="Boedeker C."/>
            <person name="Pinto D."/>
            <person name="Vollmers J."/>
            <person name="Rivas-Marin E."/>
            <person name="Kohn T."/>
            <person name="Peeters S.H."/>
            <person name="Heuer A."/>
            <person name="Rast P."/>
            <person name="Oberbeckmann S."/>
            <person name="Bunk B."/>
            <person name="Jeske O."/>
            <person name="Meyerdierks A."/>
            <person name="Storesund J.E."/>
            <person name="Kallscheuer N."/>
            <person name="Luecker S."/>
            <person name="Lage O.M."/>
            <person name="Pohl T."/>
            <person name="Merkel B.J."/>
            <person name="Hornburger P."/>
            <person name="Mueller R.-W."/>
            <person name="Bruemmer F."/>
            <person name="Labrenz M."/>
            <person name="Spormann A.M."/>
            <person name="Op den Camp H."/>
            <person name="Overmann J."/>
            <person name="Amann R."/>
            <person name="Jetten M.S.M."/>
            <person name="Mascher T."/>
            <person name="Medema M.H."/>
            <person name="Devos D.P."/>
            <person name="Kaster A.-K."/>
            <person name="Ovreas L."/>
            <person name="Rohde M."/>
            <person name="Galperin M.Y."/>
            <person name="Jogler C."/>
        </authorList>
    </citation>
    <scope>NUCLEOTIDE SEQUENCE [LARGE SCALE GENOMIC DNA]</scope>
    <source>
        <strain evidence="3 4">OJF2</strain>
    </source>
</reference>
<protein>
    <submittedName>
        <fullName evidence="3">Universal stress protein</fullName>
    </submittedName>
</protein>
<dbReference type="InterPro" id="IPR006015">
    <property type="entry name" value="Universal_stress_UspA"/>
</dbReference>
<dbReference type="KEGG" id="agv:OJF2_23100"/>
<dbReference type="Proteomes" id="UP000324233">
    <property type="component" value="Chromosome"/>
</dbReference>
<organism evidence="3 4">
    <name type="scientific">Aquisphaera giovannonii</name>
    <dbReference type="NCBI Taxonomy" id="406548"/>
    <lineage>
        <taxon>Bacteria</taxon>
        <taxon>Pseudomonadati</taxon>
        <taxon>Planctomycetota</taxon>
        <taxon>Planctomycetia</taxon>
        <taxon>Isosphaerales</taxon>
        <taxon>Isosphaeraceae</taxon>
        <taxon>Aquisphaera</taxon>
    </lineage>
</organism>
<dbReference type="PRINTS" id="PR01438">
    <property type="entry name" value="UNVRSLSTRESS"/>
</dbReference>
<dbReference type="PANTHER" id="PTHR46268:SF22">
    <property type="entry name" value="SENSOR PROTEIN KDPD-RELATED"/>
    <property type="match status" value="1"/>
</dbReference>
<sequence length="159" mass="17540">MIEIRRILVPTDFSEHSRHALEYACSLAERFEAELILLHVLSEIVPAGPEPLLMPVMPPEFYEESEARARESLAGSLRPEWGRPAGVKSAVCWGSPVESIVEYAAEHAANLIVIATHGRTGLSHVLLGSVAERIVREACCPVLTIRDRREKPARASIPN</sequence>
<dbReference type="Pfam" id="PF00582">
    <property type="entry name" value="Usp"/>
    <property type="match status" value="1"/>
</dbReference>
<accession>A0A5B9W0G1</accession>
<evidence type="ECO:0000259" key="2">
    <source>
        <dbReference type="Pfam" id="PF00582"/>
    </source>
</evidence>
<keyword evidence="4" id="KW-1185">Reference proteome</keyword>
<proteinExistence type="inferred from homology"/>
<dbReference type="EMBL" id="CP042997">
    <property type="protein sequence ID" value="QEH33781.1"/>
    <property type="molecule type" value="Genomic_DNA"/>
</dbReference>